<reference evidence="1 2" key="1">
    <citation type="submission" date="2014-11" db="EMBL/GenBank/DDBJ databases">
        <title>Pan-genome of Gallibacterium spp.</title>
        <authorList>
            <person name="Kudirkiene E."/>
            <person name="Bojesen A.M."/>
        </authorList>
    </citation>
    <scope>NUCLEOTIDE SEQUENCE [LARGE SCALE GENOMIC DNA]</scope>
    <source>
        <strain evidence="1 2">F298</strain>
    </source>
</reference>
<dbReference type="Proteomes" id="UP000243168">
    <property type="component" value="Unassembled WGS sequence"/>
</dbReference>
<sequence length="132" mass="15869">MKSSLSWRTETHIHEFGHRLQNVMPELDRFFESFWQSRTRADEIEKLNKFFRGYGEHEITKKDNFIDPYFGKIYYREIIDSNGKTVLVEKPLEMLTMTFQSILGGNIDRFKKLYEKDPDLFYLGLSLLARFK</sequence>
<comment type="caution">
    <text evidence="1">The sequence shown here is derived from an EMBL/GenBank/DDBJ whole genome shotgun (WGS) entry which is preliminary data.</text>
</comment>
<evidence type="ECO:0000313" key="1">
    <source>
        <dbReference type="EMBL" id="OBX06191.1"/>
    </source>
</evidence>
<name>A0A1A7PWR3_9PAST</name>
<gene>
    <name evidence="1" type="ORF">QV07_08910</name>
</gene>
<dbReference type="EMBL" id="JTJS01000110">
    <property type="protein sequence ID" value="OBX06191.1"/>
    <property type="molecule type" value="Genomic_DNA"/>
</dbReference>
<dbReference type="AlphaFoldDB" id="A0A1A7PWR3"/>
<organism evidence="1 2">
    <name type="scientific">Gallibacterium genomosp. 3</name>
    <dbReference type="NCBI Taxonomy" id="505345"/>
    <lineage>
        <taxon>Bacteria</taxon>
        <taxon>Pseudomonadati</taxon>
        <taxon>Pseudomonadota</taxon>
        <taxon>Gammaproteobacteria</taxon>
        <taxon>Pasteurellales</taxon>
        <taxon>Pasteurellaceae</taxon>
        <taxon>Gallibacterium</taxon>
    </lineage>
</organism>
<evidence type="ECO:0000313" key="2">
    <source>
        <dbReference type="Proteomes" id="UP000243168"/>
    </source>
</evidence>
<proteinExistence type="predicted"/>
<protein>
    <submittedName>
        <fullName evidence="1">Uncharacterized protein</fullName>
    </submittedName>
</protein>
<accession>A0A1A7PWR3</accession>